<comment type="similarity">
    <text evidence="6">Belongs to the class I-like SAM-binding methyltransferase superfamily. Cation-dependent O-methyltransferase family.</text>
</comment>
<dbReference type="GO" id="GO:0008171">
    <property type="term" value="F:O-methyltransferase activity"/>
    <property type="evidence" value="ECO:0007669"/>
    <property type="project" value="InterPro"/>
</dbReference>
<dbReference type="Gene3D" id="3.40.50.720">
    <property type="entry name" value="NAD(P)-binding Rossmann-like Domain"/>
    <property type="match status" value="1"/>
</dbReference>
<dbReference type="GO" id="GO:0032259">
    <property type="term" value="P:methylation"/>
    <property type="evidence" value="ECO:0007669"/>
    <property type="project" value="UniProtKB-KW"/>
</dbReference>
<keyword evidence="2" id="KW-0489">Methyltransferase</keyword>
<dbReference type="InterPro" id="IPR002935">
    <property type="entry name" value="SAM_O-MeTrfase"/>
</dbReference>
<keyword evidence="11" id="KW-1185">Reference proteome</keyword>
<dbReference type="GO" id="GO:0047038">
    <property type="term" value="F:D-arabinitol 2-dehydrogenase activity"/>
    <property type="evidence" value="ECO:0007669"/>
    <property type="project" value="UniProtKB-EC"/>
</dbReference>
<dbReference type="Pfam" id="PF01596">
    <property type="entry name" value="Methyltransf_3"/>
    <property type="match status" value="1"/>
</dbReference>
<dbReference type="InterPro" id="IPR036291">
    <property type="entry name" value="NAD(P)-bd_dom_sf"/>
</dbReference>
<dbReference type="PANTHER" id="PTHR42760:SF115">
    <property type="entry name" value="3-OXOACYL-[ACYL-CARRIER-PROTEIN] REDUCTASE FABG"/>
    <property type="match status" value="1"/>
</dbReference>
<evidence type="ECO:0000256" key="6">
    <source>
        <dbReference type="ARBA" id="ARBA00023453"/>
    </source>
</evidence>
<dbReference type="STRING" id="3088.A0A383V565"/>
<dbReference type="Gene3D" id="3.40.50.150">
    <property type="entry name" value="Vaccinia Virus protein VP39"/>
    <property type="match status" value="1"/>
</dbReference>
<dbReference type="InterPro" id="IPR002347">
    <property type="entry name" value="SDR_fam"/>
</dbReference>
<evidence type="ECO:0000256" key="7">
    <source>
        <dbReference type="ARBA" id="ARBA00060719"/>
    </source>
</evidence>
<keyword evidence="3" id="KW-0808">Transferase</keyword>
<evidence type="ECO:0000313" key="10">
    <source>
        <dbReference type="EMBL" id="SZX60093.1"/>
    </source>
</evidence>
<keyword evidence="5" id="KW-0560">Oxidoreductase</keyword>
<evidence type="ECO:0000256" key="2">
    <source>
        <dbReference type="ARBA" id="ARBA00022603"/>
    </source>
</evidence>
<accession>A0A383V565</accession>
<dbReference type="AlphaFoldDB" id="A0A383V565"/>
<protein>
    <recommendedName>
        <fullName evidence="9">D-arabinitol 2-dehydrogenase [ribulose-forming]</fullName>
        <ecNumber evidence="8">1.1.1.250</ecNumber>
    </recommendedName>
</protein>
<name>A0A383V565_TETOB</name>
<dbReference type="Proteomes" id="UP000256970">
    <property type="component" value="Unassembled WGS sequence"/>
</dbReference>
<dbReference type="PRINTS" id="PR00081">
    <property type="entry name" value="GDHRDH"/>
</dbReference>
<evidence type="ECO:0000256" key="4">
    <source>
        <dbReference type="ARBA" id="ARBA00022691"/>
    </source>
</evidence>
<dbReference type="CDD" id="cd02440">
    <property type="entry name" value="AdoMet_MTases"/>
    <property type="match status" value="1"/>
</dbReference>
<evidence type="ECO:0000256" key="8">
    <source>
        <dbReference type="ARBA" id="ARBA00066831"/>
    </source>
</evidence>
<dbReference type="PANTHER" id="PTHR42760">
    <property type="entry name" value="SHORT-CHAIN DEHYDROGENASES/REDUCTASES FAMILY MEMBER"/>
    <property type="match status" value="1"/>
</dbReference>
<reference evidence="10 11" key="1">
    <citation type="submission" date="2016-10" db="EMBL/GenBank/DDBJ databases">
        <authorList>
            <person name="Cai Z."/>
        </authorList>
    </citation>
    <scope>NUCLEOTIDE SEQUENCE [LARGE SCALE GENOMIC DNA]</scope>
</reference>
<evidence type="ECO:0000313" key="11">
    <source>
        <dbReference type="Proteomes" id="UP000256970"/>
    </source>
</evidence>
<dbReference type="PRINTS" id="PR00080">
    <property type="entry name" value="SDRFAMILY"/>
</dbReference>
<dbReference type="EC" id="1.1.1.250" evidence="8"/>
<comment type="pathway">
    <text evidence="7">Carbohydrate metabolism; D-arabinitol metabolism.</text>
</comment>
<proteinExistence type="inferred from homology"/>
<sequence>MTGGTQAEGIHATGQPDTPIEVLTALLTKALQQQTLEQQRTYVQQALDIAAGLDDYLDKISSPPSQVVCELVAASVSHDWAGAHAAGKTQFLQKAECCSGTLEGRLLRFLVAATGAKRVLEIGMFTGTSSLAMAEALPEDGQLVALDIEPYMAEFAGPYFAASGLGGRIRPVIGPAQDSLAQLAAEGESFDLIFLDANKDGYAAYYDAIMQHSLLAHNGLLVVDNSLMKGRTYAPGGVADASADAVRAFNQQLLADGHVEVVALPFRDGVSLVRRRSPTSASATPSAAPAATNGQAAALNGRPAASTDLAPAAAPAADPVLCGFRGNSLLQRFKLTGKAALVTGAGQGIGRAWAHALGEAGAAVAVVDLDLAKAQAVAGELLSKGVRALAVQADVASKKDCQRMVAAAVAGLGRLDIAVNNAGINRNSAAEDTPEGEWDMTFAVNAKGVFLSCQAEASHMLAQGYGKVINTASMASLLVPHPQKQAAYNASKAAVVKLTQSLACEWADRGVRVNCVSPGIVNTALIQESPDLQPLVTTWLQQIPAGRLAEVTDLQAAVVYLASEASDYMTGHNLVIEGGQSLW</sequence>
<organism evidence="10 11">
    <name type="scientific">Tetradesmus obliquus</name>
    <name type="common">Green alga</name>
    <name type="synonym">Acutodesmus obliquus</name>
    <dbReference type="NCBI Taxonomy" id="3088"/>
    <lineage>
        <taxon>Eukaryota</taxon>
        <taxon>Viridiplantae</taxon>
        <taxon>Chlorophyta</taxon>
        <taxon>core chlorophytes</taxon>
        <taxon>Chlorophyceae</taxon>
        <taxon>CS clade</taxon>
        <taxon>Sphaeropleales</taxon>
        <taxon>Scenedesmaceae</taxon>
        <taxon>Tetradesmus</taxon>
    </lineage>
</organism>
<dbReference type="InterPro" id="IPR029063">
    <property type="entry name" value="SAM-dependent_MTases_sf"/>
</dbReference>
<evidence type="ECO:0000256" key="1">
    <source>
        <dbReference type="ARBA" id="ARBA00006484"/>
    </source>
</evidence>
<dbReference type="SUPFAM" id="SSF53335">
    <property type="entry name" value="S-adenosyl-L-methionine-dependent methyltransferases"/>
    <property type="match status" value="1"/>
</dbReference>
<keyword evidence="4" id="KW-0949">S-adenosyl-L-methionine</keyword>
<evidence type="ECO:0000256" key="5">
    <source>
        <dbReference type="ARBA" id="ARBA00023002"/>
    </source>
</evidence>
<dbReference type="FunFam" id="3.40.50.720:FF:000240">
    <property type="entry name" value="SDR family oxidoreductase"/>
    <property type="match status" value="1"/>
</dbReference>
<comment type="similarity">
    <text evidence="1">Belongs to the short-chain dehydrogenases/reductases (SDR) family.</text>
</comment>
<dbReference type="Pfam" id="PF13561">
    <property type="entry name" value="adh_short_C2"/>
    <property type="match status" value="1"/>
</dbReference>
<dbReference type="SUPFAM" id="SSF51735">
    <property type="entry name" value="NAD(P)-binding Rossmann-fold domains"/>
    <property type="match status" value="1"/>
</dbReference>
<dbReference type="EMBL" id="FNXT01000045">
    <property type="protein sequence ID" value="SZX60093.1"/>
    <property type="molecule type" value="Genomic_DNA"/>
</dbReference>
<evidence type="ECO:0000256" key="3">
    <source>
        <dbReference type="ARBA" id="ARBA00022679"/>
    </source>
</evidence>
<dbReference type="PROSITE" id="PS51682">
    <property type="entry name" value="SAM_OMT_I"/>
    <property type="match status" value="1"/>
</dbReference>
<gene>
    <name evidence="10" type="ORF">BQ4739_LOCUS674</name>
</gene>
<dbReference type="GO" id="GO:0005975">
    <property type="term" value="P:carbohydrate metabolic process"/>
    <property type="evidence" value="ECO:0007669"/>
    <property type="project" value="UniProtKB-ARBA"/>
</dbReference>
<evidence type="ECO:0000256" key="9">
    <source>
        <dbReference type="ARBA" id="ARBA00070881"/>
    </source>
</evidence>
<dbReference type="NCBIfam" id="NF005559">
    <property type="entry name" value="PRK07231.1"/>
    <property type="match status" value="1"/>
</dbReference>